<feature type="domain" description="GATA-type" evidence="11">
    <location>
        <begin position="35"/>
        <end position="58"/>
    </location>
</feature>
<dbReference type="GO" id="GO:0008270">
    <property type="term" value="F:zinc ion binding"/>
    <property type="evidence" value="ECO:0007669"/>
    <property type="project" value="UniProtKB-KW"/>
</dbReference>
<keyword evidence="1" id="KW-0479">Metal-binding</keyword>
<comment type="function">
    <text evidence="8">Transcriptional regulator that specifically binds 5'-GATA-3' or 5'-GAT-3' motifs within gene promoters.</text>
</comment>
<feature type="compositionally biased region" description="Basic and acidic residues" evidence="10">
    <location>
        <begin position="1"/>
        <end position="20"/>
    </location>
</feature>
<dbReference type="Proteomes" id="UP000436088">
    <property type="component" value="Unassembled WGS sequence"/>
</dbReference>
<evidence type="ECO:0000256" key="5">
    <source>
        <dbReference type="ARBA" id="ARBA00023125"/>
    </source>
</evidence>
<dbReference type="PANTHER" id="PTHR47172:SF1">
    <property type="entry name" value="GATA TRANSCRIPTION FACTOR 15"/>
    <property type="match status" value="1"/>
</dbReference>
<feature type="compositionally biased region" description="Basic and acidic residues" evidence="10">
    <location>
        <begin position="73"/>
        <end position="92"/>
    </location>
</feature>
<feature type="region of interest" description="Disordered" evidence="10">
    <location>
        <begin position="73"/>
        <end position="104"/>
    </location>
</feature>
<name>A0A6A3AH13_HIBSY</name>
<keyword evidence="5" id="KW-0238">DNA-binding</keyword>
<comment type="similarity">
    <text evidence="7">Belongs to the type IV zinc-finger family. Class B subfamily.</text>
</comment>
<dbReference type="SUPFAM" id="SSF57716">
    <property type="entry name" value="Glucocorticoid receptor-like (DNA-binding domain)"/>
    <property type="match status" value="1"/>
</dbReference>
<dbReference type="Pfam" id="PF00320">
    <property type="entry name" value="GATA"/>
    <property type="match status" value="1"/>
</dbReference>
<dbReference type="InterPro" id="IPR013088">
    <property type="entry name" value="Znf_NHR/GATA"/>
</dbReference>
<keyword evidence="6" id="KW-0804">Transcription</keyword>
<evidence type="ECO:0000256" key="2">
    <source>
        <dbReference type="ARBA" id="ARBA00022771"/>
    </source>
</evidence>
<organism evidence="12 13">
    <name type="scientific">Hibiscus syriacus</name>
    <name type="common">Rose of Sharon</name>
    <dbReference type="NCBI Taxonomy" id="106335"/>
    <lineage>
        <taxon>Eukaryota</taxon>
        <taxon>Viridiplantae</taxon>
        <taxon>Streptophyta</taxon>
        <taxon>Embryophyta</taxon>
        <taxon>Tracheophyta</taxon>
        <taxon>Spermatophyta</taxon>
        <taxon>Magnoliopsida</taxon>
        <taxon>eudicotyledons</taxon>
        <taxon>Gunneridae</taxon>
        <taxon>Pentapetalae</taxon>
        <taxon>rosids</taxon>
        <taxon>malvids</taxon>
        <taxon>Malvales</taxon>
        <taxon>Malvaceae</taxon>
        <taxon>Malvoideae</taxon>
        <taxon>Hibiscus</taxon>
    </lineage>
</organism>
<dbReference type="PROSITE" id="PS50114">
    <property type="entry name" value="GATA_ZN_FINGER_2"/>
    <property type="match status" value="1"/>
</dbReference>
<evidence type="ECO:0000256" key="10">
    <source>
        <dbReference type="SAM" id="MobiDB-lite"/>
    </source>
</evidence>
<accession>A0A6A3AH13</accession>
<keyword evidence="4" id="KW-0805">Transcription regulation</keyword>
<proteinExistence type="inferred from homology"/>
<evidence type="ECO:0000313" key="12">
    <source>
        <dbReference type="EMBL" id="KAE8703406.1"/>
    </source>
</evidence>
<evidence type="ECO:0000259" key="11">
    <source>
        <dbReference type="PROSITE" id="PS50114"/>
    </source>
</evidence>
<keyword evidence="3" id="KW-0862">Zinc</keyword>
<evidence type="ECO:0000256" key="6">
    <source>
        <dbReference type="ARBA" id="ARBA00023163"/>
    </source>
</evidence>
<evidence type="ECO:0000256" key="4">
    <source>
        <dbReference type="ARBA" id="ARBA00023015"/>
    </source>
</evidence>
<evidence type="ECO:0000256" key="7">
    <source>
        <dbReference type="ARBA" id="ARBA00024019"/>
    </source>
</evidence>
<evidence type="ECO:0000256" key="3">
    <source>
        <dbReference type="ARBA" id="ARBA00022833"/>
    </source>
</evidence>
<comment type="caution">
    <text evidence="12">The sequence shown here is derived from an EMBL/GenBank/DDBJ whole genome shotgun (WGS) entry which is preliminary data.</text>
</comment>
<dbReference type="AlphaFoldDB" id="A0A6A3AH13"/>
<dbReference type="GO" id="GO:0016874">
    <property type="term" value="F:ligase activity"/>
    <property type="evidence" value="ECO:0007669"/>
    <property type="project" value="UniProtKB-KW"/>
</dbReference>
<evidence type="ECO:0000313" key="13">
    <source>
        <dbReference type="Proteomes" id="UP000436088"/>
    </source>
</evidence>
<dbReference type="EMBL" id="VEPZ02001001">
    <property type="protein sequence ID" value="KAE8703406.1"/>
    <property type="molecule type" value="Genomic_DNA"/>
</dbReference>
<protein>
    <submittedName>
        <fullName evidence="12">Acetate/butyrate--CoA ligase AAE7, peroxisomal-like</fullName>
    </submittedName>
</protein>
<dbReference type="Gene3D" id="3.30.50.10">
    <property type="entry name" value="Erythroid Transcription Factor GATA-1, subunit A"/>
    <property type="match status" value="1"/>
</dbReference>
<dbReference type="GO" id="GO:0043565">
    <property type="term" value="F:sequence-specific DNA binding"/>
    <property type="evidence" value="ECO:0007669"/>
    <property type="project" value="InterPro"/>
</dbReference>
<evidence type="ECO:0000256" key="1">
    <source>
        <dbReference type="ARBA" id="ARBA00022723"/>
    </source>
</evidence>
<keyword evidence="2 9" id="KW-0863">Zinc-finger</keyword>
<dbReference type="PANTHER" id="PTHR47172">
    <property type="entry name" value="OS01G0976800 PROTEIN"/>
    <property type="match status" value="1"/>
</dbReference>
<reference evidence="12" key="1">
    <citation type="submission" date="2019-09" db="EMBL/GenBank/DDBJ databases">
        <title>Draft genome information of white flower Hibiscus syriacus.</title>
        <authorList>
            <person name="Kim Y.-M."/>
        </authorList>
    </citation>
    <scope>NUCLEOTIDE SEQUENCE [LARGE SCALE GENOMIC DNA]</scope>
    <source>
        <strain evidence="12">YM2019G1</strain>
    </source>
</reference>
<feature type="region of interest" description="Disordered" evidence="10">
    <location>
        <begin position="1"/>
        <end position="32"/>
    </location>
</feature>
<sequence length="104" mass="11501">MLDPSEKGSDSEDQSYEHQETISPKGAQTQSVFNEQIKKTCADCGTSKTPLWRGGPAGPKSLAMLVGSVAGKEEINHRTKERGREEIKEIIKQPRNFGDNLKQD</sequence>
<evidence type="ECO:0000256" key="8">
    <source>
        <dbReference type="ARBA" id="ARBA00037539"/>
    </source>
</evidence>
<evidence type="ECO:0000256" key="9">
    <source>
        <dbReference type="PROSITE-ProRule" id="PRU00094"/>
    </source>
</evidence>
<gene>
    <name evidence="12" type="ORF">F3Y22_tig00110472pilonHSYRG00516</name>
</gene>
<keyword evidence="13" id="KW-1185">Reference proteome</keyword>
<dbReference type="GO" id="GO:0006355">
    <property type="term" value="P:regulation of DNA-templated transcription"/>
    <property type="evidence" value="ECO:0007669"/>
    <property type="project" value="InterPro"/>
</dbReference>
<dbReference type="InterPro" id="IPR000679">
    <property type="entry name" value="Znf_GATA"/>
</dbReference>